<dbReference type="PANTHER" id="PTHR23289:SF2">
    <property type="entry name" value="CYTOCHROME C OXIDASE ASSEMBLY PROTEIN COX15 HOMOLOG"/>
    <property type="match status" value="1"/>
</dbReference>
<protein>
    <recommendedName>
        <fullName evidence="12">Heme A synthase</fullName>
        <shortName evidence="12">HAS</shortName>
        <ecNumber evidence="12">1.17.99.9</ecNumber>
    </recommendedName>
    <alternativeName>
        <fullName evidence="12">Cytochrome aa3-controlling protein</fullName>
    </alternativeName>
</protein>
<dbReference type="Pfam" id="PF02628">
    <property type="entry name" value="COX15-CtaA"/>
    <property type="match status" value="1"/>
</dbReference>
<dbReference type="EMBL" id="JANWOI010000003">
    <property type="protein sequence ID" value="MDA5194109.1"/>
    <property type="molecule type" value="Genomic_DNA"/>
</dbReference>
<reference evidence="13" key="2">
    <citation type="journal article" date="2023" name="Syst. Appl. Microbiol.">
        <title>Govania unica gen. nov., sp. nov., a rare biosphere bacterium that represents a novel family in the class Alphaproteobacteria.</title>
        <authorList>
            <person name="Vandamme P."/>
            <person name="Peeters C."/>
            <person name="Hettiarachchi A."/>
            <person name="Cnockaert M."/>
            <person name="Carlier A."/>
        </authorList>
    </citation>
    <scope>NUCLEOTIDE SEQUENCE</scope>
    <source>
        <strain evidence="13">LMG 31809</strain>
    </source>
</reference>
<sequence>MAFQSRRSSRRMFMGTGVSSHTADRAIAKWLFFVAALVFLMVLVGGATRLTESGLSMVRWEPLVGTVPPLTDTAWAQEFSDYQQSPQYQKVNKGMSLGEFKAIYWWEWGHRLLGRLIGFAFLLPLVYFMAKGYVRRALRPRLFGLFVLGGLQGALGWFMVKSGLVDVPEVSHFRLAAHLSVAILIYAALLWVGFGLLKTAAPAGRPFWRAENGVAQIYLLLLTVVILQIVYGGFVAGLQAGLSYNTWPLMDGRLVPHGMWSQTPLLSNLFENHTTVQFIHRMLAYLVAILSVYLWWQISERGGRAVREASHFLLVTVALQIVLGISTLLMVVPVWLGVAHQAGALLLVTSMVFLGHRMVKA</sequence>
<evidence type="ECO:0000256" key="7">
    <source>
        <dbReference type="ARBA" id="ARBA00023004"/>
    </source>
</evidence>
<comment type="similarity">
    <text evidence="12">Belongs to the COX15/CtaA family. Type 2 subfamily.</text>
</comment>
<feature type="transmembrane region" description="Helical" evidence="12">
    <location>
        <begin position="175"/>
        <end position="197"/>
    </location>
</feature>
<keyword evidence="9 12" id="KW-0472">Membrane</keyword>
<feature type="transmembrane region" description="Helical" evidence="12">
    <location>
        <begin position="112"/>
        <end position="130"/>
    </location>
</feature>
<feature type="transmembrane region" description="Helical" evidence="12">
    <location>
        <begin position="217"/>
        <end position="240"/>
    </location>
</feature>
<keyword evidence="14" id="KW-1185">Reference proteome</keyword>
<evidence type="ECO:0000313" key="13">
    <source>
        <dbReference type="EMBL" id="MDA5194109.1"/>
    </source>
</evidence>
<dbReference type="InterPro" id="IPR023754">
    <property type="entry name" value="HemeA_Synthase_type2"/>
</dbReference>
<feature type="transmembrane region" description="Helical" evidence="12">
    <location>
        <begin position="278"/>
        <end position="296"/>
    </location>
</feature>
<evidence type="ECO:0000313" key="14">
    <source>
        <dbReference type="Proteomes" id="UP001141619"/>
    </source>
</evidence>
<dbReference type="HAMAP" id="MF_01665">
    <property type="entry name" value="HemeA_synth_type2"/>
    <property type="match status" value="1"/>
</dbReference>
<feature type="binding site" description="axial binding residue" evidence="12">
    <location>
        <position position="340"/>
    </location>
    <ligand>
        <name>heme</name>
        <dbReference type="ChEBI" id="CHEBI:30413"/>
    </ligand>
    <ligandPart>
        <name>Fe</name>
        <dbReference type="ChEBI" id="CHEBI:18248"/>
    </ligandPart>
</feature>
<evidence type="ECO:0000256" key="8">
    <source>
        <dbReference type="ARBA" id="ARBA00023133"/>
    </source>
</evidence>
<dbReference type="AlphaFoldDB" id="A0A9X3TZ34"/>
<evidence type="ECO:0000256" key="6">
    <source>
        <dbReference type="ARBA" id="ARBA00023002"/>
    </source>
</evidence>
<evidence type="ECO:0000256" key="11">
    <source>
        <dbReference type="ARBA" id="ARBA00048044"/>
    </source>
</evidence>
<comment type="caution">
    <text evidence="12">Lacks conserved residue(s) required for the propagation of feature annotation.</text>
</comment>
<comment type="function">
    <text evidence="12">Catalyzes the conversion of heme O to heme A by two successive hydroxylations of the methyl group at C8. The first hydroxylation forms heme I, the second hydroxylation results in an unstable dihydroxymethyl group, which spontaneously dehydrates, resulting in the formyl group of heme A.</text>
</comment>
<dbReference type="GO" id="GO:0005886">
    <property type="term" value="C:plasma membrane"/>
    <property type="evidence" value="ECO:0007669"/>
    <property type="project" value="UniProtKB-SubCell"/>
</dbReference>
<comment type="cofactor">
    <cofactor evidence="1 12">
        <name>heme b</name>
        <dbReference type="ChEBI" id="CHEBI:60344"/>
    </cofactor>
</comment>
<evidence type="ECO:0000256" key="5">
    <source>
        <dbReference type="ARBA" id="ARBA00022989"/>
    </source>
</evidence>
<keyword evidence="7 12" id="KW-0408">Iron</keyword>
<evidence type="ECO:0000256" key="3">
    <source>
        <dbReference type="ARBA" id="ARBA00022692"/>
    </source>
</evidence>
<dbReference type="EC" id="1.17.99.9" evidence="12"/>
<comment type="subunit">
    <text evidence="12">Interacts with CtaB.</text>
</comment>
<keyword evidence="5 12" id="KW-1133">Transmembrane helix</keyword>
<keyword evidence="4 12" id="KW-0479">Metal-binding</keyword>
<feature type="transmembrane region" description="Helical" evidence="12">
    <location>
        <begin position="342"/>
        <end position="359"/>
    </location>
</feature>
<dbReference type="Proteomes" id="UP001141619">
    <property type="component" value="Unassembled WGS sequence"/>
</dbReference>
<reference evidence="13" key="1">
    <citation type="submission" date="2022-08" db="EMBL/GenBank/DDBJ databases">
        <authorList>
            <person name="Vandamme P."/>
            <person name="Hettiarachchi A."/>
            <person name="Peeters C."/>
            <person name="Cnockaert M."/>
            <person name="Carlier A."/>
        </authorList>
    </citation>
    <scope>NUCLEOTIDE SEQUENCE</scope>
    <source>
        <strain evidence="13">LMG 31809</strain>
    </source>
</reference>
<feature type="binding site" description="axial binding residue" evidence="12">
    <location>
        <position position="280"/>
    </location>
    <ligand>
        <name>heme</name>
        <dbReference type="ChEBI" id="CHEBI:30413"/>
    </ligand>
    <ligandPart>
        <name>Fe</name>
        <dbReference type="ChEBI" id="CHEBI:18248"/>
    </ligandPart>
</feature>
<dbReference type="GO" id="GO:0120547">
    <property type="term" value="F:heme A synthase activity"/>
    <property type="evidence" value="ECO:0007669"/>
    <property type="project" value="UniProtKB-EC"/>
</dbReference>
<evidence type="ECO:0000256" key="12">
    <source>
        <dbReference type="HAMAP-Rule" id="MF_01665"/>
    </source>
</evidence>
<evidence type="ECO:0000256" key="4">
    <source>
        <dbReference type="ARBA" id="ARBA00022723"/>
    </source>
</evidence>
<organism evidence="13 14">
    <name type="scientific">Govanella unica</name>
    <dbReference type="NCBI Taxonomy" id="2975056"/>
    <lineage>
        <taxon>Bacteria</taxon>
        <taxon>Pseudomonadati</taxon>
        <taxon>Pseudomonadota</taxon>
        <taxon>Alphaproteobacteria</taxon>
        <taxon>Emcibacterales</taxon>
        <taxon>Govanellaceae</taxon>
        <taxon>Govanella</taxon>
    </lineage>
</organism>
<keyword evidence="12" id="KW-1003">Cell membrane</keyword>
<evidence type="ECO:0000256" key="9">
    <source>
        <dbReference type="ARBA" id="ARBA00023136"/>
    </source>
</evidence>
<evidence type="ECO:0000256" key="2">
    <source>
        <dbReference type="ARBA" id="ARBA00004141"/>
    </source>
</evidence>
<comment type="subcellular location">
    <subcellularLocation>
        <location evidence="12">Cell membrane</location>
        <topology evidence="12">Multi-pass membrane protein</topology>
    </subcellularLocation>
    <subcellularLocation>
        <location evidence="2">Membrane</location>
        <topology evidence="2">Multi-pass membrane protein</topology>
    </subcellularLocation>
</comment>
<dbReference type="GO" id="GO:0016653">
    <property type="term" value="F:oxidoreductase activity, acting on NAD(P)H, heme protein as acceptor"/>
    <property type="evidence" value="ECO:0007669"/>
    <property type="project" value="TreeGrafter"/>
</dbReference>
<keyword evidence="3 12" id="KW-0812">Transmembrane</keyword>
<feature type="transmembrane region" description="Helical" evidence="12">
    <location>
        <begin position="312"/>
        <end position="336"/>
    </location>
</feature>
<evidence type="ECO:0000256" key="10">
    <source>
        <dbReference type="ARBA" id="ARBA00044501"/>
    </source>
</evidence>
<evidence type="ECO:0000256" key="1">
    <source>
        <dbReference type="ARBA" id="ARBA00001970"/>
    </source>
</evidence>
<proteinExistence type="inferred from homology"/>
<accession>A0A9X3TZ34</accession>
<keyword evidence="8 12" id="KW-0350">Heme biosynthesis</keyword>
<comment type="catalytic activity">
    <reaction evidence="11">
        <text>Fe(II)-heme o + 2 A + H2O = Fe(II)-heme a + 2 AH2</text>
        <dbReference type="Rhea" id="RHEA:63388"/>
        <dbReference type="ChEBI" id="CHEBI:13193"/>
        <dbReference type="ChEBI" id="CHEBI:15377"/>
        <dbReference type="ChEBI" id="CHEBI:17499"/>
        <dbReference type="ChEBI" id="CHEBI:60530"/>
        <dbReference type="ChEBI" id="CHEBI:61715"/>
        <dbReference type="EC" id="1.17.99.9"/>
    </reaction>
    <physiologicalReaction direction="left-to-right" evidence="11">
        <dbReference type="Rhea" id="RHEA:63389"/>
    </physiologicalReaction>
</comment>
<dbReference type="RefSeq" id="WP_274943815.1">
    <property type="nucleotide sequence ID" value="NZ_JANWOI010000003.1"/>
</dbReference>
<name>A0A9X3TZ34_9PROT</name>
<comment type="pathway">
    <text evidence="10 12">Porphyrin-containing compound metabolism; heme A biosynthesis; heme A from heme O: step 1/1.</text>
</comment>
<keyword evidence="6 12" id="KW-0560">Oxidoreductase</keyword>
<dbReference type="InterPro" id="IPR003780">
    <property type="entry name" value="COX15/CtaA_fam"/>
</dbReference>
<dbReference type="GO" id="GO:0046872">
    <property type="term" value="F:metal ion binding"/>
    <property type="evidence" value="ECO:0007669"/>
    <property type="project" value="UniProtKB-KW"/>
</dbReference>
<gene>
    <name evidence="12" type="primary">ctaA</name>
    <name evidence="13" type="ORF">NYP16_09120</name>
</gene>
<dbReference type="PANTHER" id="PTHR23289">
    <property type="entry name" value="CYTOCHROME C OXIDASE ASSEMBLY PROTEIN COX15"/>
    <property type="match status" value="1"/>
</dbReference>
<comment type="caution">
    <text evidence="13">The sequence shown here is derived from an EMBL/GenBank/DDBJ whole genome shotgun (WGS) entry which is preliminary data.</text>
</comment>
<feature type="transmembrane region" description="Helical" evidence="12">
    <location>
        <begin position="142"/>
        <end position="160"/>
    </location>
</feature>
<dbReference type="GO" id="GO:0006784">
    <property type="term" value="P:heme A biosynthetic process"/>
    <property type="evidence" value="ECO:0007669"/>
    <property type="project" value="UniProtKB-UniRule"/>
</dbReference>